<proteinExistence type="inferred from homology"/>
<accession>A0A9N9SG23</accession>
<comment type="subcellular location">
    <subcellularLocation>
        <location evidence="1">Mitochondrion</location>
    </subcellularLocation>
</comment>
<name>A0A9N9SG23_PHACE</name>
<dbReference type="AlphaFoldDB" id="A0A9N9SG23"/>
<comment type="subunit">
    <text evidence="6">Component of the mitochondrial ribosome large subunit (39S) which comprises a 16S rRNA and about 50 distinct proteins.</text>
</comment>
<dbReference type="PANTHER" id="PTHR12059:SF5">
    <property type="entry name" value="LARGE RIBOSOMAL SUBUNIT PROTEIN UL23M"/>
    <property type="match status" value="1"/>
</dbReference>
<evidence type="ECO:0000256" key="3">
    <source>
        <dbReference type="ARBA" id="ARBA00022980"/>
    </source>
</evidence>
<protein>
    <recommendedName>
        <fullName evidence="7">Large ribosomal subunit protein uL23m</fullName>
    </recommendedName>
    <alternativeName>
        <fullName evidence="8">39S ribosomal protein L23, mitochondrial</fullName>
    </alternativeName>
</protein>
<keyword evidence="3" id="KW-0689">Ribosomal protein</keyword>
<reference evidence="9" key="2">
    <citation type="submission" date="2022-10" db="EMBL/GenBank/DDBJ databases">
        <authorList>
            <consortium name="ENA_rothamsted_submissions"/>
            <consortium name="culmorum"/>
            <person name="King R."/>
        </authorList>
    </citation>
    <scope>NUCLEOTIDE SEQUENCE</scope>
</reference>
<dbReference type="OrthoDB" id="275582at2759"/>
<dbReference type="SUPFAM" id="SSF54189">
    <property type="entry name" value="Ribosomal proteins S24e, L23 and L15e"/>
    <property type="match status" value="1"/>
</dbReference>
<dbReference type="Proteomes" id="UP001153737">
    <property type="component" value="Chromosome 17"/>
</dbReference>
<organism evidence="9 10">
    <name type="scientific">Phaedon cochleariae</name>
    <name type="common">Mustard beetle</name>
    <dbReference type="NCBI Taxonomy" id="80249"/>
    <lineage>
        <taxon>Eukaryota</taxon>
        <taxon>Metazoa</taxon>
        <taxon>Ecdysozoa</taxon>
        <taxon>Arthropoda</taxon>
        <taxon>Hexapoda</taxon>
        <taxon>Insecta</taxon>
        <taxon>Pterygota</taxon>
        <taxon>Neoptera</taxon>
        <taxon>Endopterygota</taxon>
        <taxon>Coleoptera</taxon>
        <taxon>Polyphaga</taxon>
        <taxon>Cucujiformia</taxon>
        <taxon>Chrysomeloidea</taxon>
        <taxon>Chrysomelidae</taxon>
        <taxon>Chrysomelinae</taxon>
        <taxon>Chrysomelini</taxon>
        <taxon>Phaedon</taxon>
    </lineage>
</organism>
<dbReference type="Gene3D" id="3.30.70.330">
    <property type="match status" value="1"/>
</dbReference>
<dbReference type="FunFam" id="3.30.70.330:FF:000284">
    <property type="entry name" value="39S ribosomal protein L23, mitochondrial"/>
    <property type="match status" value="1"/>
</dbReference>
<reference evidence="9" key="1">
    <citation type="submission" date="2022-01" db="EMBL/GenBank/DDBJ databases">
        <authorList>
            <person name="King R."/>
        </authorList>
    </citation>
    <scope>NUCLEOTIDE SEQUENCE</scope>
</reference>
<evidence type="ECO:0000256" key="4">
    <source>
        <dbReference type="ARBA" id="ARBA00023128"/>
    </source>
</evidence>
<keyword evidence="10" id="KW-1185">Reference proteome</keyword>
<evidence type="ECO:0000256" key="8">
    <source>
        <dbReference type="ARBA" id="ARBA00041375"/>
    </source>
</evidence>
<dbReference type="Pfam" id="PF00276">
    <property type="entry name" value="Ribosomal_L23"/>
    <property type="match status" value="1"/>
</dbReference>
<evidence type="ECO:0000256" key="6">
    <source>
        <dbReference type="ARBA" id="ARBA00038782"/>
    </source>
</evidence>
<evidence type="ECO:0000313" key="10">
    <source>
        <dbReference type="Proteomes" id="UP001153737"/>
    </source>
</evidence>
<evidence type="ECO:0000256" key="2">
    <source>
        <dbReference type="ARBA" id="ARBA00006700"/>
    </source>
</evidence>
<keyword evidence="4" id="KW-0496">Mitochondrion</keyword>
<evidence type="ECO:0000256" key="7">
    <source>
        <dbReference type="ARBA" id="ARBA00039977"/>
    </source>
</evidence>
<dbReference type="GO" id="GO:0005762">
    <property type="term" value="C:mitochondrial large ribosomal subunit"/>
    <property type="evidence" value="ECO:0007669"/>
    <property type="project" value="TreeGrafter"/>
</dbReference>
<dbReference type="EMBL" id="OU896723">
    <property type="protein sequence ID" value="CAG9818270.1"/>
    <property type="molecule type" value="Genomic_DNA"/>
</dbReference>
<evidence type="ECO:0000256" key="1">
    <source>
        <dbReference type="ARBA" id="ARBA00004173"/>
    </source>
</evidence>
<dbReference type="GO" id="GO:0032543">
    <property type="term" value="P:mitochondrial translation"/>
    <property type="evidence" value="ECO:0007669"/>
    <property type="project" value="TreeGrafter"/>
</dbReference>
<dbReference type="InterPro" id="IPR012677">
    <property type="entry name" value="Nucleotide-bd_a/b_plait_sf"/>
</dbReference>
<sequence>MSTRWYPIYQKGGPQLRVFLPNFWMKLVKPTQDQPPNIVQFACSMEMTKHDVKNYLEKIYNIKCVDVRTRIHMPKTRRDPGKGYVIKDEDTKYAYVTMPKEESFKFPDLFETETKEKIVEDHDKAMKQAKEGFQDFLKKNKDRANMPGWFTI</sequence>
<evidence type="ECO:0000256" key="5">
    <source>
        <dbReference type="ARBA" id="ARBA00023274"/>
    </source>
</evidence>
<comment type="similarity">
    <text evidence="2">Belongs to the universal ribosomal protein uL23 family.</text>
</comment>
<keyword evidence="5" id="KW-0687">Ribonucleoprotein</keyword>
<dbReference type="InterPro" id="IPR012678">
    <property type="entry name" value="Ribosomal_uL23/eL15/eS24_sf"/>
</dbReference>
<gene>
    <name evidence="9" type="ORF">PHAECO_LOCUS5789</name>
</gene>
<dbReference type="GO" id="GO:0003735">
    <property type="term" value="F:structural constituent of ribosome"/>
    <property type="evidence" value="ECO:0007669"/>
    <property type="project" value="InterPro"/>
</dbReference>
<evidence type="ECO:0000313" key="9">
    <source>
        <dbReference type="EMBL" id="CAG9818270.1"/>
    </source>
</evidence>
<dbReference type="InterPro" id="IPR013025">
    <property type="entry name" value="Ribosomal_uL23-like"/>
</dbReference>
<dbReference type="PANTHER" id="PTHR12059">
    <property type="entry name" value="RIBOSOMAL PROTEIN L23-RELATED"/>
    <property type="match status" value="1"/>
</dbReference>